<comment type="catalytic activity">
    <reaction evidence="7">
        <text>chlorophyllide a + NADP(+) = protochlorophyllide a + NADPH + H(+)</text>
        <dbReference type="Rhea" id="RHEA:11132"/>
        <dbReference type="ChEBI" id="CHEBI:15378"/>
        <dbReference type="ChEBI" id="CHEBI:57783"/>
        <dbReference type="ChEBI" id="CHEBI:58349"/>
        <dbReference type="ChEBI" id="CHEBI:83348"/>
        <dbReference type="ChEBI" id="CHEBI:83350"/>
        <dbReference type="EC" id="1.3.1.33"/>
    </reaction>
</comment>
<evidence type="ECO:0000256" key="5">
    <source>
        <dbReference type="ARBA" id="ARBA00023002"/>
    </source>
</evidence>
<organism evidence="8 9">
    <name type="scientific">Cynara cardunculus var. scolymus</name>
    <name type="common">Globe artichoke</name>
    <name type="synonym">Cynara scolymus</name>
    <dbReference type="NCBI Taxonomy" id="59895"/>
    <lineage>
        <taxon>Eukaryota</taxon>
        <taxon>Viridiplantae</taxon>
        <taxon>Streptophyta</taxon>
        <taxon>Embryophyta</taxon>
        <taxon>Tracheophyta</taxon>
        <taxon>Spermatophyta</taxon>
        <taxon>Magnoliopsida</taxon>
        <taxon>eudicotyledons</taxon>
        <taxon>Gunneridae</taxon>
        <taxon>Pentapetalae</taxon>
        <taxon>asterids</taxon>
        <taxon>campanulids</taxon>
        <taxon>Asterales</taxon>
        <taxon>Asteraceae</taxon>
        <taxon>Carduoideae</taxon>
        <taxon>Cardueae</taxon>
        <taxon>Carduinae</taxon>
        <taxon>Cynara</taxon>
    </lineage>
</organism>
<dbReference type="SUPFAM" id="SSF51735">
    <property type="entry name" value="NAD(P)-binding Rossmann-fold domains"/>
    <property type="match status" value="1"/>
</dbReference>
<dbReference type="Gramene" id="KVH95890">
    <property type="protein sequence ID" value="KVH95890"/>
    <property type="gene ID" value="Ccrd_002044"/>
</dbReference>
<gene>
    <name evidence="8" type="ORF">Ccrd_002044</name>
</gene>
<dbReference type="InterPro" id="IPR036291">
    <property type="entry name" value="NAD(P)-bd_dom_sf"/>
</dbReference>
<dbReference type="GO" id="GO:0016630">
    <property type="term" value="F:protochlorophyllide reductase activity"/>
    <property type="evidence" value="ECO:0007669"/>
    <property type="project" value="UniProtKB-EC"/>
</dbReference>
<dbReference type="InterPro" id="IPR023213">
    <property type="entry name" value="CAT-like_dom_sf"/>
</dbReference>
<dbReference type="AlphaFoldDB" id="A0A124SD57"/>
<protein>
    <recommendedName>
        <fullName evidence="7">NADPH-protochlorophyllide oxidoreductase</fullName>
        <ecNumber evidence="7">1.3.1.33</ecNumber>
    </recommendedName>
</protein>
<dbReference type="Gene3D" id="3.30.559.10">
    <property type="entry name" value="Chloramphenicol acetyltransferase-like domain"/>
    <property type="match status" value="1"/>
</dbReference>
<dbReference type="EC" id="1.3.1.33" evidence="7"/>
<evidence type="ECO:0000256" key="1">
    <source>
        <dbReference type="ARBA" id="ARBA00005173"/>
    </source>
</evidence>
<proteinExistence type="inferred from homology"/>
<evidence type="ECO:0000256" key="3">
    <source>
        <dbReference type="ARBA" id="ARBA00022531"/>
    </source>
</evidence>
<dbReference type="PANTHER" id="PTHR44419">
    <property type="entry name" value="PROTOCHLOROPHYLLIDE REDUCTASE C, CHLOROPLASTIC"/>
    <property type="match status" value="1"/>
</dbReference>
<comment type="subcellular location">
    <subcellularLocation>
        <location evidence="7">Plastid</location>
        <location evidence="7">Chloroplast</location>
    </subcellularLocation>
</comment>
<dbReference type="EMBL" id="LEKV01004374">
    <property type="protein sequence ID" value="KVH95890.1"/>
    <property type="molecule type" value="Genomic_DNA"/>
</dbReference>
<dbReference type="InterPro" id="IPR002347">
    <property type="entry name" value="SDR_fam"/>
</dbReference>
<reference evidence="8 9" key="1">
    <citation type="journal article" date="2016" name="Sci. Rep.">
        <title>The genome sequence of the outbreeding globe artichoke constructed de novo incorporating a phase-aware low-pass sequencing strategy of F1 progeny.</title>
        <authorList>
            <person name="Scaglione D."/>
            <person name="Reyes-Chin-Wo S."/>
            <person name="Acquadro A."/>
            <person name="Froenicke L."/>
            <person name="Portis E."/>
            <person name="Beitel C."/>
            <person name="Tirone M."/>
            <person name="Mauro R."/>
            <person name="Lo Monaco A."/>
            <person name="Mauromicale G."/>
            <person name="Faccioli P."/>
            <person name="Cattivelli L."/>
            <person name="Rieseberg L."/>
            <person name="Michelmore R."/>
            <person name="Lanteri S."/>
        </authorList>
    </citation>
    <scope>NUCLEOTIDE SEQUENCE [LARGE SCALE GENOMIC DNA]</scope>
    <source>
        <strain evidence="8">2C</strain>
    </source>
</reference>
<dbReference type="NCBIfam" id="TIGR01289">
    <property type="entry name" value="LPOR"/>
    <property type="match status" value="1"/>
</dbReference>
<comment type="similarity">
    <text evidence="2 7">Belongs to the short-chain dehydrogenases/reductases (SDR) family. POR subfamily.</text>
</comment>
<evidence type="ECO:0000256" key="4">
    <source>
        <dbReference type="ARBA" id="ARBA00022857"/>
    </source>
</evidence>
<evidence type="ECO:0000313" key="8">
    <source>
        <dbReference type="EMBL" id="KVH95890.1"/>
    </source>
</evidence>
<dbReference type="Proteomes" id="UP000243975">
    <property type="component" value="Unassembled WGS sequence"/>
</dbReference>
<dbReference type="STRING" id="59895.A0A124SD57"/>
<keyword evidence="9" id="KW-1185">Reference proteome</keyword>
<dbReference type="InterPro" id="IPR005979">
    <property type="entry name" value="Prochl_reduct"/>
</dbReference>
<dbReference type="SUPFAM" id="SSF52777">
    <property type="entry name" value="CoA-dependent acyltransferases"/>
    <property type="match status" value="1"/>
</dbReference>
<name>A0A124SD57_CYNCS</name>
<keyword evidence="7" id="KW-0150">Chloroplast</keyword>
<comment type="caution">
    <text evidence="8">The sequence shown here is derived from an EMBL/GenBank/DDBJ whole genome shotgun (WGS) entry which is preliminary data.</text>
</comment>
<keyword evidence="6 7" id="KW-0149">Chlorophyll biosynthesis</keyword>
<evidence type="ECO:0000256" key="2">
    <source>
        <dbReference type="ARBA" id="ARBA00005821"/>
    </source>
</evidence>
<dbReference type="GO" id="GO:0015979">
    <property type="term" value="P:photosynthesis"/>
    <property type="evidence" value="ECO:0007669"/>
    <property type="project" value="UniProtKB-KW"/>
</dbReference>
<feature type="non-terminal residue" evidence="8">
    <location>
        <position position="1"/>
    </location>
</feature>
<dbReference type="GO" id="GO:0015995">
    <property type="term" value="P:chlorophyll biosynthetic process"/>
    <property type="evidence" value="ECO:0007669"/>
    <property type="project" value="UniProtKB-UniPathway"/>
</dbReference>
<keyword evidence="7" id="KW-0809">Transit peptide</keyword>
<comment type="function">
    <text evidence="7">Phototransformation of protochlorophyllide (Pchlide) to chlorophyllide (Chlide).</text>
</comment>
<keyword evidence="3 7" id="KW-0602">Photosynthesis</keyword>
<dbReference type="Gene3D" id="3.40.50.720">
    <property type="entry name" value="NAD(P)-binding Rossmann-like Domain"/>
    <property type="match status" value="1"/>
</dbReference>
<dbReference type="Pfam" id="PF00106">
    <property type="entry name" value="adh_short"/>
    <property type="match status" value="1"/>
</dbReference>
<comment type="pathway">
    <text evidence="1 7">Porphyrin-containing compound metabolism; chlorophyll biosynthesis.</text>
</comment>
<accession>A0A124SD57</accession>
<keyword evidence="4 7" id="KW-0521">NADP</keyword>
<dbReference type="GO" id="GO:0009507">
    <property type="term" value="C:chloroplast"/>
    <property type="evidence" value="ECO:0007669"/>
    <property type="project" value="UniProtKB-SubCell"/>
</dbReference>
<dbReference type="CDD" id="cd09810">
    <property type="entry name" value="LPOR_like_SDR_c_like"/>
    <property type="match status" value="1"/>
</dbReference>
<evidence type="ECO:0000313" key="9">
    <source>
        <dbReference type="Proteomes" id="UP000243975"/>
    </source>
</evidence>
<dbReference type="PANTHER" id="PTHR44419:SF19">
    <property type="entry name" value="PROTOCHLOROPHYLLIDE REDUCTASE A, CHLOROPLASTIC"/>
    <property type="match status" value="1"/>
</dbReference>
<keyword evidence="5 7" id="KW-0560">Oxidoreductase</keyword>
<keyword evidence="7" id="KW-0934">Plastid</keyword>
<evidence type="ECO:0000256" key="6">
    <source>
        <dbReference type="ARBA" id="ARBA00023171"/>
    </source>
</evidence>
<dbReference type="UniPathway" id="UPA00668"/>
<sequence length="757" mass="83555">MALRAASLLPSAISVHKEGKLNSSLKEGSFNGAFLSKNVKSDFSSLLIGTKVTSTMAPSVIEAAEDGKKTLRKGNVIITGASSGLGLATAKALADTEKWHVIMACRNFLKAERAAKSVGITKENYTVMHLDLSSLESVRQFVDTYRRSGRPLDALVCNAAIYLPTAKEPTYTADGFELSVGTNHLGHFLLSRLLLEDLKKSDYQQKRLIIVGSITGNTNTLAGNVPPKANLGDLRGLAGGLNGLNSSAMIDGGEFDGAKAYKDSKVCNMLTMQEFHRRYHEETGVTFSSLYPGCIATTGLFREHIPLFRLLFPPFQMYITKGYVSEEEAGKRLAQVVSDSSLTKSGVYWSWNKNSASFENQLSQEASDAEKARKLWEVSEKLVEDDDRIMDENSRKSWSNTRLLGGTELNWCKAVDGGTGITALALQVSKHPNIPLLKKALHKIQNDHPILNSMLYKNTSTPGGSACFVINPPIPHLQLNIMSLSTTSELLRTLTNRASNGSLSSLHLILEHELNINEWSTSRSLCIGGLCLWFANLYTLPEEKWLLVMRFHTAVCDRTTAVSLIKELSEVMGEREGGRYGEEGNVAVEEFIPIGKAKKTMWAHGKDMVAYSVNAFRLTNLKFKDVKGPLRSEVGCKSRGIKLCGVMVAATLLAVYNSKRRANKNSRKKYGVVFLNDCRSHLQPPLSRHNFGKLFRTIQEVRRGENLWDMATRSYTSFVSSKNNNKHFTDMADLNFLMSKAADNPSLTPKSSLRTSL</sequence>
<evidence type="ECO:0000256" key="7">
    <source>
        <dbReference type="RuleBase" id="RU365001"/>
    </source>
</evidence>
<dbReference type="PRINTS" id="PR00081">
    <property type="entry name" value="GDHRDH"/>
</dbReference>